<comment type="similarity">
    <text evidence="2">Belongs to the MscS (TC 1.A.23) family.</text>
</comment>
<sequence>MADSYHSSDTMSARPSLPPSSGVEVVLKSVELESPSTVLRNRRYHRTVPSISSSTQLSRQSTLDDGNSSHIASTPDNTSARKTPVTAIMRKPSFSSIRDHIPSNINTEPGAFKLSVDESSPIEKTLKHAPLGTQALEPDNNSNNNNDNSGTNDGDDADSDFDWEEDKIHEVKDKDKDKDAQANPPGTATLIESDVCCRPLNRRIHPRITWLARNVLVVVFFLIPKFILTHVHTHHHNTIVLIEGGKPYMAVVIGNHLSYFVIQFLIIALFKVIHHFGTVKVKITLETHDGLVPHIARSVWLFVLIVFWVVYVHYPTCDKARIGLDFPASIEEGVDMQCRRWIFWWVHRCLWGIQAMNMLYILKRYTMQILSDRFEQDNSKFVELNFQGHVLDNLQKIRPPRPHRASGFHGTHSRWAEKSTSWLATATTTQVTRSPNPSRPSSTKDEKPPTANMIDREPSPKRSTWELLKNSFQRRSKKSHGVKIRTASSPSGSISEVYRDHELEPQEFVRMSKKRKTKLIHSLRNKPIENPYKKAKDLWTRICPPHRNHLEQIDLEQPFKKDIMDRVWKLFDPSGGEIVTRAMFKQTIVDMVNLRKSFTSTHKTFENAMAKLDMLFNIVVLLFVIVAFLIAYDVGVQQYAVGVSSLVVGCAFVTGTSAKNAFESMVFIFVMGAYFMIKTIHILTTEMKRGDGMLVLAPNYLLATRHIHNLSRSSEHVDNVWMDIPLFSSGRTILKIKQKIQQFCETEAAADYHKIDVILNSTNNHTKDGTSKACLQILFRVFHRNRWIDPDFGPRKLKSILFLRATLNELEQEDLNDLIAVRRALAYGNHSGDGSSGSGSGGSGGNNETSTVLNEAGQPVGYVGTSGNVYDPLIPQGQSSAGAGVGAGMTRNDLAGTSELAAVYMAHEITEAAAAAAAAAANQRPPFMHAAQNDGALAPSYYANLDTAAATGEGALSQGQHNTMHGQFNNLSARHVLAPETIQLSTNGANFQPFPNGFQFQR</sequence>
<feature type="region of interest" description="Disordered" evidence="3">
    <location>
        <begin position="131"/>
        <end position="161"/>
    </location>
</feature>
<feature type="region of interest" description="Disordered" evidence="3">
    <location>
        <begin position="426"/>
        <end position="493"/>
    </location>
</feature>
<feature type="transmembrane region" description="Helical" evidence="4">
    <location>
        <begin position="638"/>
        <end position="658"/>
    </location>
</feature>
<feature type="transmembrane region" description="Helical" evidence="4">
    <location>
        <begin position="665"/>
        <end position="683"/>
    </location>
</feature>
<feature type="region of interest" description="Disordered" evidence="3">
    <location>
        <begin position="1"/>
        <end position="22"/>
    </location>
</feature>
<feature type="compositionally biased region" description="Gly residues" evidence="3">
    <location>
        <begin position="834"/>
        <end position="845"/>
    </location>
</feature>
<feature type="region of interest" description="Disordered" evidence="3">
    <location>
        <begin position="44"/>
        <end position="85"/>
    </location>
</feature>
<dbReference type="Proteomes" id="UP000738325">
    <property type="component" value="Unassembled WGS sequence"/>
</dbReference>
<dbReference type="PANTHER" id="PTHR31618:SF1">
    <property type="entry name" value="EF-HAND DOMAIN-CONTAINING PROTEIN"/>
    <property type="match status" value="1"/>
</dbReference>
<feature type="region of interest" description="Disordered" evidence="3">
    <location>
        <begin position="830"/>
        <end position="852"/>
    </location>
</feature>
<protein>
    <recommendedName>
        <fullName evidence="7">Mechanosensitive ion channel protein</fullName>
    </recommendedName>
</protein>
<proteinExistence type="inferred from homology"/>
<dbReference type="PANTHER" id="PTHR31618">
    <property type="entry name" value="MECHANOSENSITIVE ION CHANNEL PROTEIN 5"/>
    <property type="match status" value="1"/>
</dbReference>
<comment type="caution">
    <text evidence="5">The sequence shown here is derived from an EMBL/GenBank/DDBJ whole genome shotgun (WGS) entry which is preliminary data.</text>
</comment>
<accession>A0A9P6RNF2</accession>
<organism evidence="5 6">
    <name type="scientific">Dissophora globulifera</name>
    <dbReference type="NCBI Taxonomy" id="979702"/>
    <lineage>
        <taxon>Eukaryota</taxon>
        <taxon>Fungi</taxon>
        <taxon>Fungi incertae sedis</taxon>
        <taxon>Mucoromycota</taxon>
        <taxon>Mortierellomycotina</taxon>
        <taxon>Mortierellomycetes</taxon>
        <taxon>Mortierellales</taxon>
        <taxon>Mortierellaceae</taxon>
        <taxon>Dissophora</taxon>
    </lineage>
</organism>
<gene>
    <name evidence="5" type="ORF">BGZ99_001818</name>
</gene>
<reference evidence="5" key="1">
    <citation type="journal article" date="2020" name="Fungal Divers.">
        <title>Resolving the Mortierellaceae phylogeny through synthesis of multi-gene phylogenetics and phylogenomics.</title>
        <authorList>
            <person name="Vandepol N."/>
            <person name="Liber J."/>
            <person name="Desiro A."/>
            <person name="Na H."/>
            <person name="Kennedy M."/>
            <person name="Barry K."/>
            <person name="Grigoriev I.V."/>
            <person name="Miller A.N."/>
            <person name="O'Donnell K."/>
            <person name="Stajich J.E."/>
            <person name="Bonito G."/>
        </authorList>
    </citation>
    <scope>NUCLEOTIDE SEQUENCE</scope>
    <source>
        <strain evidence="5">REB-010B</strain>
    </source>
</reference>
<keyword evidence="4" id="KW-0472">Membrane</keyword>
<dbReference type="GO" id="GO:0005886">
    <property type="term" value="C:plasma membrane"/>
    <property type="evidence" value="ECO:0007669"/>
    <property type="project" value="TreeGrafter"/>
</dbReference>
<evidence type="ECO:0000256" key="1">
    <source>
        <dbReference type="ARBA" id="ARBA00004141"/>
    </source>
</evidence>
<comment type="subcellular location">
    <subcellularLocation>
        <location evidence="1">Membrane</location>
        <topology evidence="1">Multi-pass membrane protein</topology>
    </subcellularLocation>
</comment>
<feature type="compositionally biased region" description="Low complexity" evidence="3">
    <location>
        <begin position="139"/>
        <end position="152"/>
    </location>
</feature>
<dbReference type="AlphaFoldDB" id="A0A9P6RNF2"/>
<feature type="compositionally biased region" description="Basic and acidic residues" evidence="3">
    <location>
        <begin position="169"/>
        <end position="180"/>
    </location>
</feature>
<feature type="compositionally biased region" description="Polar residues" evidence="3">
    <location>
        <begin position="1"/>
        <end position="13"/>
    </location>
</feature>
<keyword evidence="4" id="KW-1133">Transmembrane helix</keyword>
<keyword evidence="4" id="KW-0812">Transmembrane</keyword>
<feature type="transmembrane region" description="Helical" evidence="4">
    <location>
        <begin position="342"/>
        <end position="362"/>
    </location>
</feature>
<dbReference type="OrthoDB" id="544685at2759"/>
<name>A0A9P6RNF2_9FUNG</name>
<feature type="region of interest" description="Disordered" evidence="3">
    <location>
        <begin position="91"/>
        <end position="110"/>
    </location>
</feature>
<dbReference type="InterPro" id="IPR016688">
    <property type="entry name" value="MscS-like_plants/fungi"/>
</dbReference>
<feature type="compositionally biased region" description="Basic and acidic residues" evidence="3">
    <location>
        <begin position="442"/>
        <end position="464"/>
    </location>
</feature>
<feature type="compositionally biased region" description="Low complexity" evidence="3">
    <location>
        <begin position="50"/>
        <end position="63"/>
    </location>
</feature>
<feature type="compositionally biased region" description="Basic residues" evidence="3">
    <location>
        <begin position="472"/>
        <end position="483"/>
    </location>
</feature>
<feature type="transmembrane region" description="Helical" evidence="4">
    <location>
        <begin position="614"/>
        <end position="632"/>
    </location>
</feature>
<keyword evidence="6" id="KW-1185">Reference proteome</keyword>
<evidence type="ECO:0000313" key="5">
    <source>
        <dbReference type="EMBL" id="KAG0324436.1"/>
    </source>
</evidence>
<evidence type="ECO:0000313" key="6">
    <source>
        <dbReference type="Proteomes" id="UP000738325"/>
    </source>
</evidence>
<evidence type="ECO:0008006" key="7">
    <source>
        <dbReference type="Google" id="ProtNLM"/>
    </source>
</evidence>
<evidence type="ECO:0000256" key="4">
    <source>
        <dbReference type="SAM" id="Phobius"/>
    </source>
</evidence>
<evidence type="ECO:0000256" key="2">
    <source>
        <dbReference type="ARBA" id="ARBA00008017"/>
    </source>
</evidence>
<feature type="transmembrane region" description="Helical" evidence="4">
    <location>
        <begin position="208"/>
        <end position="228"/>
    </location>
</feature>
<feature type="transmembrane region" description="Helical" evidence="4">
    <location>
        <begin position="248"/>
        <end position="270"/>
    </location>
</feature>
<feature type="transmembrane region" description="Helical" evidence="4">
    <location>
        <begin position="291"/>
        <end position="311"/>
    </location>
</feature>
<evidence type="ECO:0000256" key="3">
    <source>
        <dbReference type="SAM" id="MobiDB-lite"/>
    </source>
</evidence>
<dbReference type="GO" id="GO:0006820">
    <property type="term" value="P:monoatomic anion transport"/>
    <property type="evidence" value="ECO:0007669"/>
    <property type="project" value="TreeGrafter"/>
</dbReference>
<feature type="region of interest" description="Disordered" evidence="3">
    <location>
        <begin position="169"/>
        <end position="188"/>
    </location>
</feature>
<dbReference type="EMBL" id="JAAAIP010000149">
    <property type="protein sequence ID" value="KAG0324436.1"/>
    <property type="molecule type" value="Genomic_DNA"/>
</dbReference>
<dbReference type="GO" id="GO:0008381">
    <property type="term" value="F:mechanosensitive monoatomic ion channel activity"/>
    <property type="evidence" value="ECO:0007669"/>
    <property type="project" value="TreeGrafter"/>
</dbReference>
<feature type="compositionally biased region" description="Polar residues" evidence="3">
    <location>
        <begin position="64"/>
        <end position="81"/>
    </location>
</feature>